<dbReference type="PIRSF" id="PIRSF000138">
    <property type="entry name" value="Al-hdrx_acd_dh"/>
    <property type="match status" value="1"/>
</dbReference>
<feature type="active site" description="Proton acceptor" evidence="7">
    <location>
        <position position="261"/>
    </location>
</feature>
<dbReference type="PROSITE" id="PS51349">
    <property type="entry name" value="FMN_HYDROXY_ACID_DH_2"/>
    <property type="match status" value="1"/>
</dbReference>
<evidence type="ECO:0000256" key="3">
    <source>
        <dbReference type="ARBA" id="ARBA00023002"/>
    </source>
</evidence>
<feature type="domain" description="FMN hydroxy acid dehydrogenase" evidence="9">
    <location>
        <begin position="3"/>
        <end position="366"/>
    </location>
</feature>
<dbReference type="PANTHER" id="PTHR10578:SF149">
    <property type="entry name" value="2-HYDROXYACID OXIDASE 2"/>
    <property type="match status" value="1"/>
</dbReference>
<dbReference type="Pfam" id="PF01070">
    <property type="entry name" value="FMN_dh"/>
    <property type="match status" value="1"/>
</dbReference>
<dbReference type="FunFam" id="3.20.20.70:FF:000056">
    <property type="entry name" value="hydroxyacid oxidase 2"/>
    <property type="match status" value="1"/>
</dbReference>
<sequence length="370" mass="40024">MSEQNCQPCSVADFERFARAKLPSSAAGYYRSGACGEHTLAFNQSAFQRIRIRPRVLRDVSTRDMAVTIQGREVKVPIGVAPTAMQKMAHPDGECANARAVGRAGSVFILSTLSTSSIEEVAAAAPDTIKWFQLYVYKDRELTKKLVARAEAAGFKALVLTVDASAWGMRYADARNKFILPPHLKLANFSGNLSSGVSEKTSGSALQKYIEDVFDLNITWDDVKWLKRITKLPVMVKGVLTAEDAKIAADIGVGGVIVSNHGGRQLDTSPASIEALPEISKAVGDRVEVYLDGGIRYGTDVFKALALGAKMVFVGRPAVWGLTYNGEEGVKKVLDILGNEFDTTLALAGCRSPADIRSDMVTHESTYSKL</sequence>
<keyword evidence="3" id="KW-0560">Oxidoreductase</keyword>
<evidence type="ECO:0000256" key="5">
    <source>
        <dbReference type="ARBA" id="ARBA00029325"/>
    </source>
</evidence>
<proteinExistence type="inferred from homology"/>
<feature type="binding site" evidence="8">
    <location>
        <position position="133"/>
    </location>
    <ligand>
        <name>FMN</name>
        <dbReference type="ChEBI" id="CHEBI:58210"/>
    </ligand>
</feature>
<dbReference type="GO" id="GO:0003973">
    <property type="term" value="F:(S)-2-hydroxy-acid oxidase activity"/>
    <property type="evidence" value="ECO:0007669"/>
    <property type="project" value="UniProtKB-EC"/>
</dbReference>
<dbReference type="InterPro" id="IPR037396">
    <property type="entry name" value="FMN_HAD"/>
</dbReference>
<gene>
    <name evidence="10" type="ORF">NEZAVI_LOCUS14575</name>
</gene>
<dbReference type="EMBL" id="OV725082">
    <property type="protein sequence ID" value="CAH1406690.1"/>
    <property type="molecule type" value="Genomic_DNA"/>
</dbReference>
<feature type="binding site" evidence="8">
    <location>
        <begin position="82"/>
        <end position="84"/>
    </location>
    <ligand>
        <name>FMN</name>
        <dbReference type="ChEBI" id="CHEBI:58210"/>
    </ligand>
</feature>
<keyword evidence="8" id="KW-0288">FMN</keyword>
<dbReference type="Gene3D" id="3.20.20.70">
    <property type="entry name" value="Aldolase class I"/>
    <property type="match status" value="1"/>
</dbReference>
<organism evidence="10 11">
    <name type="scientific">Nezara viridula</name>
    <name type="common">Southern green stink bug</name>
    <name type="synonym">Cimex viridulus</name>
    <dbReference type="NCBI Taxonomy" id="85310"/>
    <lineage>
        <taxon>Eukaryota</taxon>
        <taxon>Metazoa</taxon>
        <taxon>Ecdysozoa</taxon>
        <taxon>Arthropoda</taxon>
        <taxon>Hexapoda</taxon>
        <taxon>Insecta</taxon>
        <taxon>Pterygota</taxon>
        <taxon>Neoptera</taxon>
        <taxon>Paraneoptera</taxon>
        <taxon>Hemiptera</taxon>
        <taxon>Heteroptera</taxon>
        <taxon>Panheteroptera</taxon>
        <taxon>Pentatomomorpha</taxon>
        <taxon>Pentatomoidea</taxon>
        <taxon>Pentatomidae</taxon>
        <taxon>Pentatominae</taxon>
        <taxon>Nezara</taxon>
    </lineage>
</organism>
<feature type="binding site" evidence="8">
    <location>
        <begin position="315"/>
        <end position="316"/>
    </location>
    <ligand>
        <name>FMN</name>
        <dbReference type="ChEBI" id="CHEBI:58210"/>
    </ligand>
</feature>
<evidence type="ECO:0000256" key="6">
    <source>
        <dbReference type="ARBA" id="ARBA00029327"/>
    </source>
</evidence>
<feature type="binding site" evidence="8">
    <location>
        <position position="261"/>
    </location>
    <ligand>
        <name>glyoxylate</name>
        <dbReference type="ChEBI" id="CHEBI:36655"/>
    </ligand>
</feature>
<dbReference type="PROSITE" id="PS00557">
    <property type="entry name" value="FMN_HYDROXY_ACID_DH_1"/>
    <property type="match status" value="1"/>
</dbReference>
<feature type="binding site" evidence="8">
    <location>
        <position position="29"/>
    </location>
    <ligand>
        <name>glyoxylate</name>
        <dbReference type="ChEBI" id="CHEBI:36655"/>
    </ligand>
</feature>
<feature type="binding site" evidence="8">
    <location>
        <position position="259"/>
    </location>
    <ligand>
        <name>FMN</name>
        <dbReference type="ChEBI" id="CHEBI:58210"/>
    </ligand>
</feature>
<protein>
    <recommendedName>
        <fullName evidence="2">(S)-2-hydroxy-acid oxidase</fullName>
        <ecNumber evidence="2">1.1.3.15</ecNumber>
    </recommendedName>
</protein>
<evidence type="ECO:0000256" key="7">
    <source>
        <dbReference type="PIRSR" id="PIRSR000138-1"/>
    </source>
</evidence>
<comment type="similarity">
    <text evidence="4">Belongs to the FMN-dependent alpha-hydroxy acid dehydrogenase family.</text>
</comment>
<dbReference type="Proteomes" id="UP001152798">
    <property type="component" value="Chromosome 6"/>
</dbReference>
<comment type="catalytic activity">
    <reaction evidence="6">
        <text>2-hydroxyoctanoate + O2 = 2-oxooctanoate + H2O2</text>
        <dbReference type="Rhea" id="RHEA:67940"/>
        <dbReference type="ChEBI" id="CHEBI:15379"/>
        <dbReference type="ChEBI" id="CHEBI:16240"/>
        <dbReference type="ChEBI" id="CHEBI:133514"/>
        <dbReference type="ChEBI" id="CHEBI:176689"/>
    </reaction>
    <physiologicalReaction direction="left-to-right" evidence="6">
        <dbReference type="Rhea" id="RHEA:67941"/>
    </physiologicalReaction>
</comment>
<feature type="binding site" evidence="8">
    <location>
        <position position="170"/>
    </location>
    <ligand>
        <name>glyoxylate</name>
        <dbReference type="ChEBI" id="CHEBI:36655"/>
    </ligand>
</feature>
<evidence type="ECO:0000259" key="9">
    <source>
        <dbReference type="PROSITE" id="PS51349"/>
    </source>
</evidence>
<dbReference type="OrthoDB" id="25826at2759"/>
<dbReference type="PANTHER" id="PTHR10578">
    <property type="entry name" value="S -2-HYDROXY-ACID OXIDASE-RELATED"/>
    <property type="match status" value="1"/>
</dbReference>
<comment type="catalytic activity">
    <reaction evidence="5">
        <text>a (2S)-2-hydroxycarboxylate + O2 = a 2-oxocarboxylate + H2O2</text>
        <dbReference type="Rhea" id="RHEA:16789"/>
        <dbReference type="ChEBI" id="CHEBI:15379"/>
        <dbReference type="ChEBI" id="CHEBI:16240"/>
        <dbReference type="ChEBI" id="CHEBI:35179"/>
        <dbReference type="ChEBI" id="CHEBI:58123"/>
        <dbReference type="EC" id="1.1.3.15"/>
    </reaction>
    <physiologicalReaction direction="left-to-right" evidence="5">
        <dbReference type="Rhea" id="RHEA:16790"/>
    </physiologicalReaction>
</comment>
<evidence type="ECO:0000256" key="2">
    <source>
        <dbReference type="ARBA" id="ARBA00013087"/>
    </source>
</evidence>
<dbReference type="GO" id="GO:0005782">
    <property type="term" value="C:peroxisomal matrix"/>
    <property type="evidence" value="ECO:0007669"/>
    <property type="project" value="TreeGrafter"/>
</dbReference>
<reference evidence="10" key="1">
    <citation type="submission" date="2022-01" db="EMBL/GenBank/DDBJ databases">
        <authorList>
            <person name="King R."/>
        </authorList>
    </citation>
    <scope>NUCLEOTIDE SEQUENCE</scope>
</reference>
<dbReference type="InterPro" id="IPR008259">
    <property type="entry name" value="FMN_hydac_DH_AS"/>
</dbReference>
<feature type="binding site" evidence="8">
    <location>
        <position position="111"/>
    </location>
    <ligand>
        <name>FMN</name>
        <dbReference type="ChEBI" id="CHEBI:58210"/>
    </ligand>
</feature>
<feature type="binding site" evidence="8">
    <location>
        <position position="237"/>
    </location>
    <ligand>
        <name>FMN</name>
        <dbReference type="ChEBI" id="CHEBI:58210"/>
    </ligand>
</feature>
<dbReference type="InterPro" id="IPR000262">
    <property type="entry name" value="FMN-dep_DH"/>
</dbReference>
<dbReference type="EC" id="1.1.3.15" evidence="2"/>
<feature type="binding site" evidence="8">
    <location>
        <begin position="292"/>
        <end position="296"/>
    </location>
    <ligand>
        <name>FMN</name>
        <dbReference type="ChEBI" id="CHEBI:58210"/>
    </ligand>
</feature>
<feature type="binding site" evidence="8">
    <location>
        <position position="161"/>
    </location>
    <ligand>
        <name>FMN</name>
        <dbReference type="ChEBI" id="CHEBI:58210"/>
    </ligand>
</feature>
<dbReference type="AlphaFoldDB" id="A0A9P0MW99"/>
<feature type="binding site" evidence="8">
    <location>
        <position position="135"/>
    </location>
    <ligand>
        <name>glyoxylate</name>
        <dbReference type="ChEBI" id="CHEBI:36655"/>
    </ligand>
</feature>
<dbReference type="InterPro" id="IPR013785">
    <property type="entry name" value="Aldolase_TIM"/>
</dbReference>
<dbReference type="CDD" id="cd02809">
    <property type="entry name" value="alpha_hydroxyacid_oxid_FMN"/>
    <property type="match status" value="1"/>
</dbReference>
<comment type="cofactor">
    <cofactor evidence="1">
        <name>FMN</name>
        <dbReference type="ChEBI" id="CHEBI:58210"/>
    </cofactor>
</comment>
<dbReference type="GO" id="GO:0010181">
    <property type="term" value="F:FMN binding"/>
    <property type="evidence" value="ECO:0007669"/>
    <property type="project" value="InterPro"/>
</dbReference>
<evidence type="ECO:0000256" key="8">
    <source>
        <dbReference type="PIRSR" id="PIRSR000138-2"/>
    </source>
</evidence>
<evidence type="ECO:0000313" key="11">
    <source>
        <dbReference type="Proteomes" id="UP001152798"/>
    </source>
</evidence>
<dbReference type="InterPro" id="IPR012133">
    <property type="entry name" value="Alpha-hydoxy_acid_DH_FMN"/>
</dbReference>
<accession>A0A9P0MW99</accession>
<dbReference type="SUPFAM" id="SSF51395">
    <property type="entry name" value="FMN-linked oxidoreductases"/>
    <property type="match status" value="1"/>
</dbReference>
<evidence type="ECO:0000256" key="1">
    <source>
        <dbReference type="ARBA" id="ARBA00001917"/>
    </source>
</evidence>
<keyword evidence="11" id="KW-1185">Reference proteome</keyword>
<name>A0A9P0MW99_NEZVI</name>
<evidence type="ECO:0000313" key="10">
    <source>
        <dbReference type="EMBL" id="CAH1406690.1"/>
    </source>
</evidence>
<keyword evidence="8" id="KW-0285">Flavoprotein</keyword>
<feature type="binding site" evidence="8">
    <location>
        <position position="264"/>
    </location>
    <ligand>
        <name>glyoxylate</name>
        <dbReference type="ChEBI" id="CHEBI:36655"/>
    </ligand>
</feature>
<evidence type="ECO:0000256" key="4">
    <source>
        <dbReference type="ARBA" id="ARBA00024042"/>
    </source>
</evidence>
<dbReference type="GO" id="GO:0001561">
    <property type="term" value="P:fatty acid alpha-oxidation"/>
    <property type="evidence" value="ECO:0007669"/>
    <property type="project" value="TreeGrafter"/>
</dbReference>